<evidence type="ECO:0000256" key="1">
    <source>
        <dbReference type="ARBA" id="ARBA00023054"/>
    </source>
</evidence>
<evidence type="ECO:0000313" key="6">
    <source>
        <dbReference type="Proteomes" id="UP001153636"/>
    </source>
</evidence>
<protein>
    <recommendedName>
        <fullName evidence="4">Cortactin-binding protein-2 N-terminal domain-containing protein</fullName>
    </recommendedName>
</protein>
<evidence type="ECO:0000259" key="4">
    <source>
        <dbReference type="Pfam" id="PF09727"/>
    </source>
</evidence>
<feature type="compositionally biased region" description="Basic and acidic residues" evidence="3">
    <location>
        <begin position="469"/>
        <end position="491"/>
    </location>
</feature>
<evidence type="ECO:0000256" key="3">
    <source>
        <dbReference type="SAM" id="MobiDB-lite"/>
    </source>
</evidence>
<accession>A0A9P0G9S8</accession>
<feature type="region of interest" description="Disordered" evidence="3">
    <location>
        <begin position="433"/>
        <end position="496"/>
    </location>
</feature>
<dbReference type="PANTHER" id="PTHR23166">
    <property type="entry name" value="FILAMIN/GPBP-INTERACTING PROTEIN"/>
    <property type="match status" value="1"/>
</dbReference>
<evidence type="ECO:0000313" key="5">
    <source>
        <dbReference type="EMBL" id="CAH1103176.1"/>
    </source>
</evidence>
<dbReference type="PANTHER" id="PTHR23166:SF5">
    <property type="entry name" value="CTTNBP2 N-TERMINAL-LIKE PROTEIN"/>
    <property type="match status" value="1"/>
</dbReference>
<gene>
    <name evidence="5" type="ORF">PSYICH_LOCUS4533</name>
</gene>
<sequence>MATNNIGIDWLRTMVSHGVGVDFDNSSDHPGTSNMNQYEQMDRTNATLKRNPKMELSKNDLIKLVTYFEGEIQARDIVIAALKSERLKQVVNVGRYRPVVLSDPYTALLRDSIADGPNVKSPVSEKEMAQAAEQQLQAFGQLILQQRWAHQHMMNILKEAENKHKKVIQELEEEKCKHEHDTAQGDDITYGLEMERTRLKQELELERNTRKKLEKEIKRQLEAADEERARQKQIVLLLLSERKKLIVKYIEERKRSEDLAQILSEEKSRIDTMAEGLEEESKKSLQMEAELEKQLHVYEDEKRTLRAQLSEKEVRCQELETELQRLKVEFEVLRGRSSVPNDGSAAMISSVAKVVQPTATVSSVPVSGPTTGIAQSVLPGQALRQTAIAQSPSIPIKASTTTSSPTPGITQTPLMRTPPKVGGYHAQFQTPAMAPHTPPKKNAAAARGMPPPIPPNKPVIPSKTSSSVRRPDTGGEIEKKKTNVPVKDGEPLRPGQGIEMLGQELADFQQMFVTMATSNNT</sequence>
<keyword evidence="6" id="KW-1185">Reference proteome</keyword>
<feature type="domain" description="Cortactin-binding protein-2 N-terminal" evidence="4">
    <location>
        <begin position="55"/>
        <end position="244"/>
    </location>
</feature>
<organism evidence="5 6">
    <name type="scientific">Psylliodes chrysocephalus</name>
    <dbReference type="NCBI Taxonomy" id="3402493"/>
    <lineage>
        <taxon>Eukaryota</taxon>
        <taxon>Metazoa</taxon>
        <taxon>Ecdysozoa</taxon>
        <taxon>Arthropoda</taxon>
        <taxon>Hexapoda</taxon>
        <taxon>Insecta</taxon>
        <taxon>Pterygota</taxon>
        <taxon>Neoptera</taxon>
        <taxon>Endopterygota</taxon>
        <taxon>Coleoptera</taxon>
        <taxon>Polyphaga</taxon>
        <taxon>Cucujiformia</taxon>
        <taxon>Chrysomeloidea</taxon>
        <taxon>Chrysomelidae</taxon>
        <taxon>Galerucinae</taxon>
        <taxon>Alticini</taxon>
        <taxon>Psylliodes</taxon>
    </lineage>
</organism>
<feature type="compositionally biased region" description="Pro residues" evidence="3">
    <location>
        <begin position="449"/>
        <end position="458"/>
    </location>
</feature>
<dbReference type="AlphaFoldDB" id="A0A9P0G9S8"/>
<proteinExistence type="predicted"/>
<dbReference type="EMBL" id="OV651826">
    <property type="protein sequence ID" value="CAH1103176.1"/>
    <property type="molecule type" value="Genomic_DNA"/>
</dbReference>
<dbReference type="InterPro" id="IPR019131">
    <property type="entry name" value="Cortactin-binding_p2_N"/>
</dbReference>
<dbReference type="Proteomes" id="UP001153636">
    <property type="component" value="Chromosome 14"/>
</dbReference>
<dbReference type="Pfam" id="PF09727">
    <property type="entry name" value="CortBP2"/>
    <property type="match status" value="1"/>
</dbReference>
<evidence type="ECO:0000256" key="2">
    <source>
        <dbReference type="SAM" id="Coils"/>
    </source>
</evidence>
<reference evidence="5" key="1">
    <citation type="submission" date="2022-01" db="EMBL/GenBank/DDBJ databases">
        <authorList>
            <person name="King R."/>
        </authorList>
    </citation>
    <scope>NUCLEOTIDE SEQUENCE</scope>
</reference>
<keyword evidence="1 2" id="KW-0175">Coiled coil</keyword>
<dbReference type="OrthoDB" id="6021133at2759"/>
<name>A0A9P0G9S8_9CUCU</name>
<dbReference type="InterPro" id="IPR050719">
    <property type="entry name" value="Cortactin-Actin_Reg"/>
</dbReference>
<feature type="coiled-coil region" evidence="2">
    <location>
        <begin position="150"/>
        <end position="336"/>
    </location>
</feature>